<sequence length="336" mass="36732">MDVLVIGGTGLISTGVSRQLVEAGHDVTCFTRGETDAELPDAVSFVHGDRDDDAALKRARDAVEPDCVIDMVCFAPAQAEAAVEIFAGIEQYVFCSTVDVYHRPLATNPVTEDAAREPAVSEYGADKAACEDRFLAAHDEGAFAATVLRPWSTYGEGGPVLHTLGVGTYYVDRIRKGKPIVVHGDGQSLWGPCYRDDVAAAFVAAVGNGDAYGECYHVTSEEVITWNQYHRTVADALDAPEPELVHIPTDALVEAAPDRTAMLLDHFQFSTVFDNSKARRDLDFEYTVTFEEGVGRTVERLDAEDRIEPWDSETDDALIDAWRDATADFRASFERS</sequence>
<feature type="domain" description="NAD-dependent epimerase/dehydratase" evidence="2">
    <location>
        <begin position="3"/>
        <end position="211"/>
    </location>
</feature>
<name>A0A4D6KDI0_9EURY</name>
<organism evidence="3 4">
    <name type="scientific">Halomicrobium mukohataei</name>
    <dbReference type="NCBI Taxonomy" id="57705"/>
    <lineage>
        <taxon>Archaea</taxon>
        <taxon>Methanobacteriati</taxon>
        <taxon>Methanobacteriota</taxon>
        <taxon>Stenosarchaea group</taxon>
        <taxon>Halobacteria</taxon>
        <taxon>Halobacteriales</taxon>
        <taxon>Haloarculaceae</taxon>
        <taxon>Halomicrobium</taxon>
    </lineage>
</organism>
<dbReference type="InterPro" id="IPR001509">
    <property type="entry name" value="Epimerase_deHydtase"/>
</dbReference>
<dbReference type="Proteomes" id="UP000297053">
    <property type="component" value="Chromosome"/>
</dbReference>
<reference evidence="3 4" key="2">
    <citation type="submission" date="2019-04" db="EMBL/GenBank/DDBJ databases">
        <authorList>
            <person name="Yang S."/>
            <person name="Wei W."/>
        </authorList>
    </citation>
    <scope>NUCLEOTIDE SEQUENCE [LARGE SCALE GENOMIC DNA]</scope>
    <source>
        <strain evidence="4">ZP60</strain>
    </source>
</reference>
<dbReference type="SUPFAM" id="SSF51735">
    <property type="entry name" value="NAD(P)-binding Rossmann-fold domains"/>
    <property type="match status" value="1"/>
</dbReference>
<dbReference type="RefSeq" id="WP_015762450.1">
    <property type="nucleotide sequence ID" value="NZ_CP039375.1"/>
</dbReference>
<dbReference type="InterPro" id="IPR036291">
    <property type="entry name" value="NAD(P)-bd_dom_sf"/>
</dbReference>
<comment type="similarity">
    <text evidence="1">Belongs to the NAD(P)-dependent epimerase/dehydratase family.</text>
</comment>
<evidence type="ECO:0000256" key="1">
    <source>
        <dbReference type="ARBA" id="ARBA00007637"/>
    </source>
</evidence>
<reference evidence="3 4" key="1">
    <citation type="submission" date="2019-04" db="EMBL/GenBank/DDBJ databases">
        <title>Complete genome sequence of Arthrobacter sp. ZXY-2 associated with effective atrazine degradation and salt adaptation.</title>
        <authorList>
            <person name="Zhao X."/>
        </authorList>
    </citation>
    <scope>NUCLEOTIDE SEQUENCE [LARGE SCALE GENOMIC DNA]</scope>
    <source>
        <strain evidence="4">ZP60</strain>
    </source>
</reference>
<dbReference type="OMA" id="VIDMICF"/>
<proteinExistence type="inferred from homology"/>
<protein>
    <submittedName>
        <fullName evidence="3">NAD-dependent epimerase/dehydratase family protein</fullName>
    </submittedName>
</protein>
<evidence type="ECO:0000313" key="4">
    <source>
        <dbReference type="Proteomes" id="UP000297053"/>
    </source>
</evidence>
<accession>A0A4D6KDI0</accession>
<dbReference type="PANTHER" id="PTHR43000">
    <property type="entry name" value="DTDP-D-GLUCOSE 4,6-DEHYDRATASE-RELATED"/>
    <property type="match status" value="1"/>
</dbReference>
<dbReference type="SMR" id="A0A4D6KDI0"/>
<evidence type="ECO:0000313" key="3">
    <source>
        <dbReference type="EMBL" id="QCD66064.1"/>
    </source>
</evidence>
<dbReference type="KEGG" id="halz:E5139_10585"/>
<evidence type="ECO:0000259" key="2">
    <source>
        <dbReference type="Pfam" id="PF01370"/>
    </source>
</evidence>
<dbReference type="AlphaFoldDB" id="A0A4D6KDI0"/>
<dbReference type="Gene3D" id="3.40.50.720">
    <property type="entry name" value="NAD(P)-binding Rossmann-like Domain"/>
    <property type="match status" value="1"/>
</dbReference>
<gene>
    <name evidence="3" type="ORF">E5139_10585</name>
</gene>
<dbReference type="GeneID" id="42179387"/>
<dbReference type="Pfam" id="PF01370">
    <property type="entry name" value="Epimerase"/>
    <property type="match status" value="1"/>
</dbReference>
<dbReference type="EMBL" id="CP039375">
    <property type="protein sequence ID" value="QCD66064.1"/>
    <property type="molecule type" value="Genomic_DNA"/>
</dbReference>